<dbReference type="Proteomes" id="UP000029858">
    <property type="component" value="Unassembled WGS sequence"/>
</dbReference>
<feature type="compositionally biased region" description="Pro residues" evidence="1">
    <location>
        <begin position="30"/>
        <end position="48"/>
    </location>
</feature>
<evidence type="ECO:0000256" key="2">
    <source>
        <dbReference type="SAM" id="SignalP"/>
    </source>
</evidence>
<dbReference type="EMBL" id="JRKQ01000202">
    <property type="protein sequence ID" value="KGJ16816.1"/>
    <property type="molecule type" value="Genomic_DNA"/>
</dbReference>
<dbReference type="AlphaFoldDB" id="A0A099G2E4"/>
<accession>A0A099G2E4</accession>
<organism evidence="3 4">
    <name type="scientific">Paracoccus sanguinis</name>
    <dbReference type="NCBI Taxonomy" id="1545044"/>
    <lineage>
        <taxon>Bacteria</taxon>
        <taxon>Pseudomonadati</taxon>
        <taxon>Pseudomonadota</taxon>
        <taxon>Alphaproteobacteria</taxon>
        <taxon>Rhodobacterales</taxon>
        <taxon>Paracoccaceae</taxon>
        <taxon>Paracoccus</taxon>
    </lineage>
</organism>
<proteinExistence type="predicted"/>
<evidence type="ECO:0000256" key="1">
    <source>
        <dbReference type="SAM" id="MobiDB-lite"/>
    </source>
</evidence>
<protein>
    <submittedName>
        <fullName evidence="3">Uncharacterized protein</fullName>
    </submittedName>
</protein>
<dbReference type="RefSeq" id="WP_036712881.1">
    <property type="nucleotide sequence ID" value="NZ_JRKQ01000202.1"/>
</dbReference>
<evidence type="ECO:0000313" key="3">
    <source>
        <dbReference type="EMBL" id="KGJ16816.1"/>
    </source>
</evidence>
<gene>
    <name evidence="3" type="ORF">IX56_17750</name>
</gene>
<sequence>MKPILILAAAAGVSATAVAALTLDLSTPAAPAPRLPPSGRPPASPPAPVRGRKLPPGSSASRAVISRLSSHWGGL</sequence>
<feature type="signal peptide" evidence="2">
    <location>
        <begin position="1"/>
        <end position="19"/>
    </location>
</feature>
<feature type="region of interest" description="Disordered" evidence="1">
    <location>
        <begin position="28"/>
        <end position="62"/>
    </location>
</feature>
<evidence type="ECO:0000313" key="4">
    <source>
        <dbReference type="Proteomes" id="UP000029858"/>
    </source>
</evidence>
<reference evidence="3 4" key="1">
    <citation type="submission" date="2014-09" db="EMBL/GenBank/DDBJ databases">
        <authorList>
            <person name="McGinnis J.M."/>
            <person name="Wolfgang W.J."/>
        </authorList>
    </citation>
    <scope>NUCLEOTIDE SEQUENCE [LARGE SCALE GENOMIC DNA]</scope>
    <source>
        <strain evidence="3 4">5503</strain>
    </source>
</reference>
<comment type="caution">
    <text evidence="3">The sequence shown here is derived from an EMBL/GenBank/DDBJ whole genome shotgun (WGS) entry which is preliminary data.</text>
</comment>
<keyword evidence="2" id="KW-0732">Signal</keyword>
<reference evidence="3 4" key="2">
    <citation type="submission" date="2014-10" db="EMBL/GenBank/DDBJ databases">
        <title>Paracoccus sanguinis sp. nov., isolated from clinical specimens of New York State patients.</title>
        <authorList>
            <person name="Mingle L.A."/>
            <person name="Cole J.A."/>
            <person name="Lapierre P."/>
            <person name="Musser K.A."/>
        </authorList>
    </citation>
    <scope>NUCLEOTIDE SEQUENCE [LARGE SCALE GENOMIC DNA]</scope>
    <source>
        <strain evidence="3 4">5503</strain>
    </source>
</reference>
<name>A0A099G2E4_9RHOB</name>
<feature type="chain" id="PRO_5001945862" evidence="2">
    <location>
        <begin position="20"/>
        <end position="75"/>
    </location>
</feature>